<dbReference type="PROSITE" id="PS50950">
    <property type="entry name" value="ZF_THAP"/>
    <property type="match status" value="1"/>
</dbReference>
<protein>
    <recommendedName>
        <fullName evidence="8">THAP-type domain-containing protein</fullName>
    </recommendedName>
</protein>
<accession>A0A8D8TPE6</accession>
<organism evidence="9">
    <name type="scientific">Cacopsylla melanoneura</name>
    <dbReference type="NCBI Taxonomy" id="428564"/>
    <lineage>
        <taxon>Eukaryota</taxon>
        <taxon>Metazoa</taxon>
        <taxon>Ecdysozoa</taxon>
        <taxon>Arthropoda</taxon>
        <taxon>Hexapoda</taxon>
        <taxon>Insecta</taxon>
        <taxon>Pterygota</taxon>
        <taxon>Neoptera</taxon>
        <taxon>Paraneoptera</taxon>
        <taxon>Hemiptera</taxon>
        <taxon>Sternorrhyncha</taxon>
        <taxon>Psylloidea</taxon>
        <taxon>Psyllidae</taxon>
        <taxon>Psyllinae</taxon>
        <taxon>Cacopsylla</taxon>
    </lineage>
</organism>
<feature type="region of interest" description="Disordered" evidence="7">
    <location>
        <begin position="80"/>
        <end position="123"/>
    </location>
</feature>
<dbReference type="PANTHER" id="PTHR23080">
    <property type="entry name" value="THAP DOMAIN PROTEIN"/>
    <property type="match status" value="1"/>
</dbReference>
<dbReference type="Pfam" id="PF13613">
    <property type="entry name" value="HTH_Tnp_4"/>
    <property type="match status" value="1"/>
</dbReference>
<dbReference type="InterPro" id="IPR006612">
    <property type="entry name" value="THAP_Znf"/>
</dbReference>
<evidence type="ECO:0000313" key="9">
    <source>
        <dbReference type="EMBL" id="CAG6690721.1"/>
    </source>
</evidence>
<evidence type="ECO:0000256" key="4">
    <source>
        <dbReference type="ARBA" id="ARBA00022833"/>
    </source>
</evidence>
<evidence type="ECO:0000259" key="8">
    <source>
        <dbReference type="PROSITE" id="PS50950"/>
    </source>
</evidence>
<dbReference type="Pfam" id="PF13359">
    <property type="entry name" value="DDE_Tnp_4"/>
    <property type="match status" value="1"/>
</dbReference>
<feature type="region of interest" description="Disordered" evidence="7">
    <location>
        <begin position="169"/>
        <end position="192"/>
    </location>
</feature>
<dbReference type="AlphaFoldDB" id="A0A8D8TPE6"/>
<proteinExistence type="predicted"/>
<evidence type="ECO:0000256" key="3">
    <source>
        <dbReference type="ARBA" id="ARBA00022771"/>
    </source>
</evidence>
<dbReference type="InterPro" id="IPR027806">
    <property type="entry name" value="HARBI1_dom"/>
</dbReference>
<dbReference type="GO" id="GO:0008270">
    <property type="term" value="F:zinc ion binding"/>
    <property type="evidence" value="ECO:0007669"/>
    <property type="project" value="UniProtKB-KW"/>
</dbReference>
<keyword evidence="5 6" id="KW-0238">DNA-binding</keyword>
<evidence type="ECO:0000256" key="5">
    <source>
        <dbReference type="ARBA" id="ARBA00023125"/>
    </source>
</evidence>
<evidence type="ECO:0000256" key="7">
    <source>
        <dbReference type="SAM" id="MobiDB-lite"/>
    </source>
</evidence>
<dbReference type="InterPro" id="IPR027805">
    <property type="entry name" value="Transposase_HTH_dom"/>
</dbReference>
<reference evidence="9" key="1">
    <citation type="submission" date="2021-05" db="EMBL/GenBank/DDBJ databases">
        <authorList>
            <person name="Alioto T."/>
            <person name="Alioto T."/>
            <person name="Gomez Garrido J."/>
        </authorList>
    </citation>
    <scope>NUCLEOTIDE SEQUENCE</scope>
</reference>
<sequence>MHYCFAPECNHNSSKNACSYFRFPSVDSKEYKKWVEHTRRADRLPTPDDRICSCHFVDNSRKNTPTKFEHNAKKCFEFPSPERKKRSRMSKPPEVISVQPDLNFYQPEPSPSLEPSPSSSVLELKPSFQPEAGPIYLLEVVKPSLHPKPSPSSSVLEIKVKPRNLQPKLACGPSRVSEVKPSLQPKPAGGPSRGVLEVKPTFSALNEAEIYFLRQENKNLKEKLEKIGDALTYESIRGNKVKIFQYTGLLGSEHFEALLGVIKRFEFKYYLGWNVTQLPAEDQLLCTLVKLRLDLQLFDLAYRFKVSQTTIQNIVVTYLSILHEVLFLGCMDPVPSRRKNSIGLPPCFASVPNARMVLECTDIDVSVPFGLVETESSTYKQKHSFKVLLGIAPNAAITFVSDLFPGFVSNKSVTRRSGVLSHMVAGDLIVCDKGFDVGDLCEPLGVVDNAHAEQIARPRLFVEKAIGRLRSFRILDLIAPDMREHASKIVQTCAALVNLQNSLLKENEQMALKEKVTNNSPRQMSLSSLS</sequence>
<keyword evidence="2" id="KW-0479">Metal-binding</keyword>
<dbReference type="GO" id="GO:0003677">
    <property type="term" value="F:DNA binding"/>
    <property type="evidence" value="ECO:0007669"/>
    <property type="project" value="UniProtKB-UniRule"/>
</dbReference>
<keyword evidence="3 6" id="KW-0863">Zinc-finger</keyword>
<evidence type="ECO:0000256" key="2">
    <source>
        <dbReference type="ARBA" id="ARBA00022723"/>
    </source>
</evidence>
<dbReference type="SMART" id="SM00980">
    <property type="entry name" value="THAP"/>
    <property type="match status" value="1"/>
</dbReference>
<evidence type="ECO:0000256" key="1">
    <source>
        <dbReference type="ARBA" id="ARBA00001968"/>
    </source>
</evidence>
<dbReference type="EMBL" id="HBUF01298996">
    <property type="protein sequence ID" value="CAG6690721.1"/>
    <property type="molecule type" value="Transcribed_RNA"/>
</dbReference>
<evidence type="ECO:0000256" key="6">
    <source>
        <dbReference type="PROSITE-ProRule" id="PRU00309"/>
    </source>
</evidence>
<dbReference type="PANTHER" id="PTHR23080:SF133">
    <property type="entry name" value="SI:CH211-262I1.5-RELATED"/>
    <property type="match status" value="1"/>
</dbReference>
<dbReference type="Pfam" id="PF05485">
    <property type="entry name" value="THAP"/>
    <property type="match status" value="1"/>
</dbReference>
<comment type="cofactor">
    <cofactor evidence="1">
        <name>a divalent metal cation</name>
        <dbReference type="ChEBI" id="CHEBI:60240"/>
    </cofactor>
</comment>
<keyword evidence="4" id="KW-0862">Zinc</keyword>
<dbReference type="SUPFAM" id="SSF57716">
    <property type="entry name" value="Glucocorticoid receptor-like (DNA-binding domain)"/>
    <property type="match status" value="1"/>
</dbReference>
<feature type="domain" description="THAP-type" evidence="8">
    <location>
        <begin position="1"/>
        <end position="96"/>
    </location>
</feature>
<name>A0A8D8TPE6_9HEMI</name>